<dbReference type="PANTHER" id="PTHR11098">
    <property type="entry name" value="NICOTINATE PHOSPHORIBOSYLTRANSFERASE"/>
    <property type="match status" value="1"/>
</dbReference>
<dbReference type="EMBL" id="GISG01053749">
    <property type="protein sequence ID" value="MBA4625912.1"/>
    <property type="molecule type" value="Transcribed_RNA"/>
</dbReference>
<accession>A0A7C8YSY3</accession>
<dbReference type="InterPro" id="IPR013785">
    <property type="entry name" value="Aldolase_TIM"/>
</dbReference>
<dbReference type="Pfam" id="PF17767">
    <property type="entry name" value="NAPRTase_N"/>
    <property type="match status" value="1"/>
</dbReference>
<dbReference type="GO" id="GO:0034355">
    <property type="term" value="P:NAD+ biosynthetic process via the salvage pathway"/>
    <property type="evidence" value="ECO:0007669"/>
    <property type="project" value="TreeGrafter"/>
</dbReference>
<evidence type="ECO:0000259" key="8">
    <source>
        <dbReference type="Pfam" id="PF17767"/>
    </source>
</evidence>
<evidence type="ECO:0000256" key="3">
    <source>
        <dbReference type="ARBA" id="ARBA00013236"/>
    </source>
</evidence>
<evidence type="ECO:0000256" key="6">
    <source>
        <dbReference type="ARBA" id="ARBA00022642"/>
    </source>
</evidence>
<dbReference type="Gene3D" id="3.20.140.10">
    <property type="entry name" value="nicotinate phosphoribosyltransferase"/>
    <property type="match status" value="1"/>
</dbReference>
<dbReference type="GO" id="GO:0005829">
    <property type="term" value="C:cytosol"/>
    <property type="evidence" value="ECO:0007669"/>
    <property type="project" value="TreeGrafter"/>
</dbReference>
<evidence type="ECO:0000256" key="2">
    <source>
        <dbReference type="ARBA" id="ARBA00010897"/>
    </source>
</evidence>
<dbReference type="AlphaFoldDB" id="A0A7C8YSY3"/>
<organism evidence="9">
    <name type="scientific">Opuntia streptacantha</name>
    <name type="common">Prickly pear cactus</name>
    <name type="synonym">Opuntia cardona</name>
    <dbReference type="NCBI Taxonomy" id="393608"/>
    <lineage>
        <taxon>Eukaryota</taxon>
        <taxon>Viridiplantae</taxon>
        <taxon>Streptophyta</taxon>
        <taxon>Embryophyta</taxon>
        <taxon>Tracheophyta</taxon>
        <taxon>Spermatophyta</taxon>
        <taxon>Magnoliopsida</taxon>
        <taxon>eudicotyledons</taxon>
        <taxon>Gunneridae</taxon>
        <taxon>Pentapetalae</taxon>
        <taxon>Caryophyllales</taxon>
        <taxon>Cactineae</taxon>
        <taxon>Cactaceae</taxon>
        <taxon>Opuntioideae</taxon>
        <taxon>Opuntia</taxon>
    </lineage>
</organism>
<dbReference type="FunFam" id="3.20.20.70:FF:000227">
    <property type="entry name" value="Nicotinate phosphoribosyltransferase"/>
    <property type="match status" value="1"/>
</dbReference>
<comment type="similarity">
    <text evidence="2">Belongs to the NAPRTase family.</text>
</comment>
<evidence type="ECO:0000256" key="4">
    <source>
        <dbReference type="ARBA" id="ARBA00022553"/>
    </source>
</evidence>
<comment type="catalytic activity">
    <reaction evidence="7">
        <text>5-phospho-alpha-D-ribose 1-diphosphate + nicotinate + ATP + H2O = nicotinate beta-D-ribonucleotide + ADP + phosphate + diphosphate</text>
        <dbReference type="Rhea" id="RHEA:36163"/>
        <dbReference type="ChEBI" id="CHEBI:15377"/>
        <dbReference type="ChEBI" id="CHEBI:30616"/>
        <dbReference type="ChEBI" id="CHEBI:32544"/>
        <dbReference type="ChEBI" id="CHEBI:33019"/>
        <dbReference type="ChEBI" id="CHEBI:43474"/>
        <dbReference type="ChEBI" id="CHEBI:57502"/>
        <dbReference type="ChEBI" id="CHEBI:58017"/>
        <dbReference type="ChEBI" id="CHEBI:456216"/>
        <dbReference type="EC" id="6.3.4.21"/>
    </reaction>
</comment>
<feature type="domain" description="Nicotinate phosphoribosyltransferase N-terminal" evidence="8">
    <location>
        <begin position="29"/>
        <end position="156"/>
    </location>
</feature>
<dbReference type="FunFam" id="3.20.140.10:FF:000002">
    <property type="entry name" value="Nicotinate phosphoribosyltransferase"/>
    <property type="match status" value="1"/>
</dbReference>
<keyword evidence="5" id="KW-0436">Ligase</keyword>
<keyword evidence="6" id="KW-0662">Pyridine nucleotide biosynthesis</keyword>
<proteinExistence type="inferred from homology"/>
<dbReference type="SUPFAM" id="SSF54675">
    <property type="entry name" value="Nicotinate/Quinolinate PRTase N-terminal domain-like"/>
    <property type="match status" value="1"/>
</dbReference>
<dbReference type="InterPro" id="IPR007229">
    <property type="entry name" value="Nic_PRibTrfase-Fam"/>
</dbReference>
<dbReference type="UniPathway" id="UPA00253">
    <property type="reaction ID" value="UER00457"/>
</dbReference>
<comment type="pathway">
    <text evidence="1">Cofactor biosynthesis; NAD(+) biosynthesis; nicotinate D-ribonucleotide from nicotinate: step 1/1.</text>
</comment>
<reference evidence="9" key="2">
    <citation type="submission" date="2020-07" db="EMBL/GenBank/DDBJ databases">
        <authorList>
            <person name="Vera ALvarez R."/>
            <person name="Arias-Moreno D.M."/>
            <person name="Jimenez-Jacinto V."/>
            <person name="Jimenez-Bremont J.F."/>
            <person name="Swaminathan K."/>
            <person name="Moose S.P."/>
            <person name="Guerrero-Gonzalez M.L."/>
            <person name="Marino-Ramirez L."/>
            <person name="Landsman D."/>
            <person name="Rodriguez-Kessler M."/>
            <person name="Delgado-Sanchez P."/>
        </authorList>
    </citation>
    <scope>NUCLEOTIDE SEQUENCE</scope>
    <source>
        <tissue evidence="9">Cladode</tissue>
    </source>
</reference>
<dbReference type="EC" id="6.3.4.21" evidence="3"/>
<dbReference type="Gene3D" id="3.20.20.70">
    <property type="entry name" value="Aldolase class I"/>
    <property type="match status" value="1"/>
</dbReference>
<dbReference type="PANTHER" id="PTHR11098:SF1">
    <property type="entry name" value="NICOTINATE PHOSPHORIBOSYLTRANSFERASE"/>
    <property type="match status" value="1"/>
</dbReference>
<dbReference type="InterPro" id="IPR036068">
    <property type="entry name" value="Nicotinate_pribotase-like_C"/>
</dbReference>
<evidence type="ECO:0000256" key="1">
    <source>
        <dbReference type="ARBA" id="ARBA00004952"/>
    </source>
</evidence>
<name>A0A7C8YSY3_OPUST</name>
<dbReference type="SUPFAM" id="SSF51690">
    <property type="entry name" value="Nicotinate/Quinolinate PRTase C-terminal domain-like"/>
    <property type="match status" value="1"/>
</dbReference>
<sequence>MEERRENGPAMTDRRSVIPAPTNPMVNPLLTDLYQYTMAYAYWKAGKHNERAVFDLFFRRSPFSGEYTVFAGLEECIRFIANFKFTAEDIDFLRSALPGRCEEGFLDYLRLVDCSEVEVYAIPEGSVVFPKVPLIRVEGPVAVAQLLETTLVNLVNYASLVATNAARHRRVAGNSKTLLEFGLRRAQGPDGGMSASRYCYMGGFDATSNVAAGSLFGIPVKGTHSHAFVSSFMSPDEIVEKSLRSADGLTTCDDFVSLVQSWLSKIQVL</sequence>
<keyword evidence="4" id="KW-0597">Phosphoprotein</keyword>
<evidence type="ECO:0000313" key="9">
    <source>
        <dbReference type="EMBL" id="MBA4625912.1"/>
    </source>
</evidence>
<evidence type="ECO:0000256" key="7">
    <source>
        <dbReference type="ARBA" id="ARBA00048668"/>
    </source>
</evidence>
<dbReference type="GO" id="GO:0004516">
    <property type="term" value="F:nicotinate phosphoribosyltransferase activity"/>
    <property type="evidence" value="ECO:0007669"/>
    <property type="project" value="UniProtKB-EC"/>
</dbReference>
<protein>
    <recommendedName>
        <fullName evidence="3">nicotinate phosphoribosyltransferase</fullName>
        <ecNumber evidence="3">6.3.4.21</ecNumber>
    </recommendedName>
</protein>
<evidence type="ECO:0000256" key="5">
    <source>
        <dbReference type="ARBA" id="ARBA00022598"/>
    </source>
</evidence>
<dbReference type="InterPro" id="IPR040727">
    <property type="entry name" value="NAPRTase_N"/>
</dbReference>
<reference evidence="9" key="1">
    <citation type="journal article" date="2013" name="J. Plant Res.">
        <title>Effect of fungi and light on seed germination of three Opuntia species from semiarid lands of central Mexico.</title>
        <authorList>
            <person name="Delgado-Sanchez P."/>
            <person name="Jimenez-Bremont J.F."/>
            <person name="Guerrero-Gonzalez Mde L."/>
            <person name="Flores J."/>
        </authorList>
    </citation>
    <scope>NUCLEOTIDE SEQUENCE</scope>
    <source>
        <tissue evidence="9">Cladode</tissue>
    </source>
</reference>